<feature type="compositionally biased region" description="Low complexity" evidence="4">
    <location>
        <begin position="136"/>
        <end position="168"/>
    </location>
</feature>
<dbReference type="RefSeq" id="WP_243866653.1">
    <property type="nucleotide sequence ID" value="NZ_SOCP01000008.1"/>
</dbReference>
<dbReference type="GO" id="GO:0032259">
    <property type="term" value="P:methylation"/>
    <property type="evidence" value="ECO:0007669"/>
    <property type="project" value="UniProtKB-KW"/>
</dbReference>
<dbReference type="PANTHER" id="PTHR43712:SF2">
    <property type="entry name" value="O-METHYLTRANSFERASE CICE"/>
    <property type="match status" value="1"/>
</dbReference>
<dbReference type="GO" id="GO:0008171">
    <property type="term" value="F:O-methyltransferase activity"/>
    <property type="evidence" value="ECO:0007669"/>
    <property type="project" value="InterPro"/>
</dbReference>
<gene>
    <name evidence="6" type="ORF">CLV71_108314</name>
</gene>
<feature type="domain" description="O-methyltransferase C-terminal" evidence="5">
    <location>
        <begin position="12"/>
        <end position="138"/>
    </location>
</feature>
<accession>A0A4R7VHW3</accession>
<dbReference type="PROSITE" id="PS51683">
    <property type="entry name" value="SAM_OMT_II"/>
    <property type="match status" value="1"/>
</dbReference>
<keyword evidence="2 6" id="KW-0808">Transferase</keyword>
<dbReference type="Proteomes" id="UP000294927">
    <property type="component" value="Unassembled WGS sequence"/>
</dbReference>
<protein>
    <submittedName>
        <fullName evidence="6">O-methyltransferase</fullName>
    </submittedName>
</protein>
<dbReference type="Gene3D" id="3.40.50.150">
    <property type="entry name" value="Vaccinia Virus protein VP39"/>
    <property type="match status" value="1"/>
</dbReference>
<dbReference type="InterPro" id="IPR029063">
    <property type="entry name" value="SAM-dependent_MTases_sf"/>
</dbReference>
<dbReference type="AlphaFoldDB" id="A0A4R7VHW3"/>
<evidence type="ECO:0000259" key="5">
    <source>
        <dbReference type="Pfam" id="PF00891"/>
    </source>
</evidence>
<dbReference type="Pfam" id="PF00891">
    <property type="entry name" value="Methyltransf_2"/>
    <property type="match status" value="1"/>
</dbReference>
<evidence type="ECO:0000256" key="2">
    <source>
        <dbReference type="ARBA" id="ARBA00022679"/>
    </source>
</evidence>
<sequence>MADKELSSARPTTSSVVAAYDWGALGHVVDVGGGDGMLLIALLNEYQTLRGTVVDLPDTAETARKMLDAAGLANRGDVVAGDFFGALPTGAEGYLLCSVLHQWQDEDARTILRNCAKAAGEDGALFVIETIPQADHATAPPRTTTPDPAPNPATAATADETTAPAADPATDEPTDPTPDGTTTGAASSPNPGGHARDLTELTLLAESAELTVAAVHTAGTVAILELAVP</sequence>
<keyword evidence="1 6" id="KW-0489">Methyltransferase</keyword>
<feature type="compositionally biased region" description="Low complexity" evidence="4">
    <location>
        <begin position="177"/>
        <end position="186"/>
    </location>
</feature>
<keyword evidence="3" id="KW-0949">S-adenosyl-L-methionine</keyword>
<evidence type="ECO:0000313" key="6">
    <source>
        <dbReference type="EMBL" id="TDV48953.1"/>
    </source>
</evidence>
<dbReference type="PANTHER" id="PTHR43712">
    <property type="entry name" value="PUTATIVE (AFU_ORTHOLOGUE AFUA_4G14580)-RELATED"/>
    <property type="match status" value="1"/>
</dbReference>
<evidence type="ECO:0000313" key="7">
    <source>
        <dbReference type="Proteomes" id="UP000294927"/>
    </source>
</evidence>
<dbReference type="InterPro" id="IPR001077">
    <property type="entry name" value="COMT_C"/>
</dbReference>
<dbReference type="CDD" id="cd02440">
    <property type="entry name" value="AdoMet_MTases"/>
    <property type="match status" value="1"/>
</dbReference>
<dbReference type="InterPro" id="IPR016461">
    <property type="entry name" value="COMT-like"/>
</dbReference>
<organism evidence="6 7">
    <name type="scientific">Actinophytocola oryzae</name>
    <dbReference type="NCBI Taxonomy" id="502181"/>
    <lineage>
        <taxon>Bacteria</taxon>
        <taxon>Bacillati</taxon>
        <taxon>Actinomycetota</taxon>
        <taxon>Actinomycetes</taxon>
        <taxon>Pseudonocardiales</taxon>
        <taxon>Pseudonocardiaceae</taxon>
    </lineage>
</organism>
<keyword evidence="7" id="KW-1185">Reference proteome</keyword>
<dbReference type="SUPFAM" id="SSF53335">
    <property type="entry name" value="S-adenosyl-L-methionine-dependent methyltransferases"/>
    <property type="match status" value="1"/>
</dbReference>
<evidence type="ECO:0000256" key="4">
    <source>
        <dbReference type="SAM" id="MobiDB-lite"/>
    </source>
</evidence>
<comment type="caution">
    <text evidence="6">The sequence shown here is derived from an EMBL/GenBank/DDBJ whole genome shotgun (WGS) entry which is preliminary data.</text>
</comment>
<name>A0A4R7VHW3_9PSEU</name>
<evidence type="ECO:0000256" key="1">
    <source>
        <dbReference type="ARBA" id="ARBA00022603"/>
    </source>
</evidence>
<feature type="region of interest" description="Disordered" evidence="4">
    <location>
        <begin position="136"/>
        <end position="196"/>
    </location>
</feature>
<dbReference type="EMBL" id="SOCP01000008">
    <property type="protein sequence ID" value="TDV48953.1"/>
    <property type="molecule type" value="Genomic_DNA"/>
</dbReference>
<evidence type="ECO:0000256" key="3">
    <source>
        <dbReference type="ARBA" id="ARBA00022691"/>
    </source>
</evidence>
<proteinExistence type="predicted"/>
<reference evidence="6 7" key="1">
    <citation type="submission" date="2019-03" db="EMBL/GenBank/DDBJ databases">
        <title>Genomic Encyclopedia of Archaeal and Bacterial Type Strains, Phase II (KMG-II): from individual species to whole genera.</title>
        <authorList>
            <person name="Goeker M."/>
        </authorList>
    </citation>
    <scope>NUCLEOTIDE SEQUENCE [LARGE SCALE GENOMIC DNA]</scope>
    <source>
        <strain evidence="6 7">DSM 45499</strain>
    </source>
</reference>